<feature type="region of interest" description="Disordered" evidence="1">
    <location>
        <begin position="1"/>
        <end position="53"/>
    </location>
</feature>
<dbReference type="EMBL" id="CAJDYZ010002930">
    <property type="protein sequence ID" value="CAD1469779.1"/>
    <property type="molecule type" value="Genomic_DNA"/>
</dbReference>
<reference evidence="2" key="1">
    <citation type="submission" date="2020-07" db="EMBL/GenBank/DDBJ databases">
        <authorList>
            <person name="Nazaruddin N."/>
        </authorList>
    </citation>
    <scope>NUCLEOTIDE SEQUENCE</scope>
</reference>
<organism evidence="2 3">
    <name type="scientific">Heterotrigona itama</name>
    <dbReference type="NCBI Taxonomy" id="395501"/>
    <lineage>
        <taxon>Eukaryota</taxon>
        <taxon>Metazoa</taxon>
        <taxon>Ecdysozoa</taxon>
        <taxon>Arthropoda</taxon>
        <taxon>Hexapoda</taxon>
        <taxon>Insecta</taxon>
        <taxon>Pterygota</taxon>
        <taxon>Neoptera</taxon>
        <taxon>Endopterygota</taxon>
        <taxon>Hymenoptera</taxon>
        <taxon>Apocrita</taxon>
        <taxon>Aculeata</taxon>
        <taxon>Apoidea</taxon>
        <taxon>Anthophila</taxon>
        <taxon>Apidae</taxon>
        <taxon>Heterotrigona</taxon>
    </lineage>
</organism>
<gene>
    <name evidence="2" type="ORF">MHI_LOCUS152720</name>
</gene>
<comment type="caution">
    <text evidence="2">The sequence shown here is derived from an EMBL/GenBank/DDBJ whole genome shotgun (WGS) entry which is preliminary data.</text>
</comment>
<sequence length="53" mass="6240">FQNPFLPKESEKTTGTEETSPERKTTKNPMWERFSKTGRSKSAPGFYNWQTNR</sequence>
<evidence type="ECO:0000313" key="3">
    <source>
        <dbReference type="Proteomes" id="UP000752696"/>
    </source>
</evidence>
<evidence type="ECO:0000256" key="1">
    <source>
        <dbReference type="SAM" id="MobiDB-lite"/>
    </source>
</evidence>
<dbReference type="AlphaFoldDB" id="A0A6V7GWI4"/>
<evidence type="ECO:0000313" key="2">
    <source>
        <dbReference type="EMBL" id="CAD1469779.1"/>
    </source>
</evidence>
<dbReference type="Proteomes" id="UP000752696">
    <property type="component" value="Unassembled WGS sequence"/>
</dbReference>
<feature type="non-terminal residue" evidence="2">
    <location>
        <position position="53"/>
    </location>
</feature>
<feature type="compositionally biased region" description="Basic and acidic residues" evidence="1">
    <location>
        <begin position="8"/>
        <end position="25"/>
    </location>
</feature>
<feature type="non-terminal residue" evidence="2">
    <location>
        <position position="1"/>
    </location>
</feature>
<proteinExistence type="predicted"/>
<keyword evidence="3" id="KW-1185">Reference proteome</keyword>
<name>A0A6V7GWI4_9HYME</name>
<accession>A0A6V7GWI4</accession>
<protein>
    <submittedName>
        <fullName evidence="2">Uncharacterized protein</fullName>
    </submittedName>
</protein>